<protein>
    <submittedName>
        <fullName evidence="1">Uncharacterized protein</fullName>
    </submittedName>
</protein>
<name>A0A1E4SMW3_9ASCO</name>
<evidence type="ECO:0000313" key="2">
    <source>
        <dbReference type="Proteomes" id="UP000094285"/>
    </source>
</evidence>
<dbReference type="EMBL" id="KV453910">
    <property type="protein sequence ID" value="ODV80757.1"/>
    <property type="molecule type" value="Genomic_DNA"/>
</dbReference>
<dbReference type="GeneID" id="30981483"/>
<organism evidence="1 2">
    <name type="scientific">Suhomyces tanzawaensis NRRL Y-17324</name>
    <dbReference type="NCBI Taxonomy" id="984487"/>
    <lineage>
        <taxon>Eukaryota</taxon>
        <taxon>Fungi</taxon>
        <taxon>Dikarya</taxon>
        <taxon>Ascomycota</taxon>
        <taxon>Saccharomycotina</taxon>
        <taxon>Pichiomycetes</taxon>
        <taxon>Debaryomycetaceae</taxon>
        <taxon>Suhomyces</taxon>
    </lineage>
</organism>
<gene>
    <name evidence="1" type="ORF">CANTADRAFT_25171</name>
</gene>
<keyword evidence="2" id="KW-1185">Reference proteome</keyword>
<dbReference type="Proteomes" id="UP000094285">
    <property type="component" value="Unassembled WGS sequence"/>
</dbReference>
<reference evidence="2" key="1">
    <citation type="submission" date="2016-05" db="EMBL/GenBank/DDBJ databases">
        <title>Comparative genomics of biotechnologically important yeasts.</title>
        <authorList>
            <consortium name="DOE Joint Genome Institute"/>
            <person name="Riley R."/>
            <person name="Haridas S."/>
            <person name="Wolfe K.H."/>
            <person name="Lopes M.R."/>
            <person name="Hittinger C.T."/>
            <person name="Goker M."/>
            <person name="Salamov A."/>
            <person name="Wisecaver J."/>
            <person name="Long T.M."/>
            <person name="Aerts A.L."/>
            <person name="Barry K."/>
            <person name="Choi C."/>
            <person name="Clum A."/>
            <person name="Coughlan A.Y."/>
            <person name="Deshpande S."/>
            <person name="Douglass A.P."/>
            <person name="Hanson S.J."/>
            <person name="Klenk H.-P."/>
            <person name="Labutti K."/>
            <person name="Lapidus A."/>
            <person name="Lindquist E."/>
            <person name="Lipzen A."/>
            <person name="Meier-Kolthoff J.P."/>
            <person name="Ohm R.A."/>
            <person name="Otillar R.P."/>
            <person name="Pangilinan J."/>
            <person name="Peng Y."/>
            <person name="Rokas A."/>
            <person name="Rosa C.A."/>
            <person name="Scheuner C."/>
            <person name="Sibirny A.A."/>
            <person name="Slot J.C."/>
            <person name="Stielow J.B."/>
            <person name="Sun H."/>
            <person name="Kurtzman C.P."/>
            <person name="Blackwell M."/>
            <person name="Grigoriev I.V."/>
            <person name="Jeffries T.W."/>
        </authorList>
    </citation>
    <scope>NUCLEOTIDE SEQUENCE [LARGE SCALE GENOMIC DNA]</scope>
    <source>
        <strain evidence="2">NRRL Y-17324</strain>
    </source>
</reference>
<dbReference type="RefSeq" id="XP_020065879.1">
    <property type="nucleotide sequence ID" value="XM_020207346.1"/>
</dbReference>
<sequence length="119" mass="13453">MIGPRSSSGRASIFVQDNARCQIIIVTIHFGVLASNEPRCVKNIACYGTREPRDNVHVILYWCPTCYFTIHLAIKEMLLVKYGYVHVKDILTSEKPPQKMSLLHLVDIFAPNGRISIPI</sequence>
<proteinExistence type="predicted"/>
<dbReference type="AlphaFoldDB" id="A0A1E4SMW3"/>
<accession>A0A1E4SMW3</accession>
<evidence type="ECO:0000313" key="1">
    <source>
        <dbReference type="EMBL" id="ODV80757.1"/>
    </source>
</evidence>